<evidence type="ECO:0000259" key="2">
    <source>
        <dbReference type="Pfam" id="PF17032"/>
    </source>
</evidence>
<reference evidence="3 4" key="1">
    <citation type="submission" date="2018-04" db="EMBL/GenBank/DDBJ databases">
        <title>Genomic Encyclopedia of Archaeal and Bacterial Type Strains, Phase II (KMG-II): from individual species to whole genera.</title>
        <authorList>
            <person name="Goeker M."/>
        </authorList>
    </citation>
    <scope>NUCLEOTIDE SEQUENCE [LARGE SCALE GENOMIC DNA]</scope>
    <source>
        <strain evidence="3 4">DSM 25731</strain>
    </source>
</reference>
<gene>
    <name evidence="3" type="ORF">C8N46_11213</name>
</gene>
<dbReference type="Proteomes" id="UP000244090">
    <property type="component" value="Unassembled WGS sequence"/>
</dbReference>
<evidence type="ECO:0000313" key="4">
    <source>
        <dbReference type="Proteomes" id="UP000244090"/>
    </source>
</evidence>
<keyword evidence="1" id="KW-0812">Transmembrane</keyword>
<dbReference type="AlphaFoldDB" id="A0A2T6BRJ4"/>
<feature type="domain" description="Zinc-ribbon 15" evidence="2">
    <location>
        <begin position="24"/>
        <end position="72"/>
    </location>
</feature>
<dbReference type="OrthoDB" id="766141at2"/>
<keyword evidence="1" id="KW-1133">Transmembrane helix</keyword>
<name>A0A2T6BRJ4_9FLAO</name>
<keyword evidence="4" id="KW-1185">Reference proteome</keyword>
<evidence type="ECO:0000313" key="3">
    <source>
        <dbReference type="EMBL" id="PTX58705.1"/>
    </source>
</evidence>
<protein>
    <submittedName>
        <fullName evidence="3">Zinc ribbon family protein</fullName>
    </submittedName>
</protein>
<dbReference type="InterPro" id="IPR031493">
    <property type="entry name" value="Zinc_ribbon_15"/>
</dbReference>
<organism evidence="3 4">
    <name type="scientific">Kordia periserrulae</name>
    <dbReference type="NCBI Taxonomy" id="701523"/>
    <lineage>
        <taxon>Bacteria</taxon>
        <taxon>Pseudomonadati</taxon>
        <taxon>Bacteroidota</taxon>
        <taxon>Flavobacteriia</taxon>
        <taxon>Flavobacteriales</taxon>
        <taxon>Flavobacteriaceae</taxon>
        <taxon>Kordia</taxon>
    </lineage>
</organism>
<keyword evidence="1" id="KW-0472">Membrane</keyword>
<dbReference type="Pfam" id="PF17032">
    <property type="entry name" value="Zn_ribbon_15"/>
    <property type="match status" value="1"/>
</dbReference>
<proteinExistence type="predicted"/>
<dbReference type="RefSeq" id="WP_108116587.1">
    <property type="nucleotide sequence ID" value="NZ_QBKT01000012.1"/>
</dbReference>
<sequence>MTYFLILGVRDSKLKEKRLNANTSCSNCQRKSSFVVSGEASYFHLFWIPVIPLAKRLYAECTHCGQAYNGKKNFPEDIKRALKEQPVRRPFWHFIVPAFIAYKVLSLVFFYGYMYFENAKEDAAYEKEEERKEAELATYKDAYLTDKKSLAITPNMETDSISYMLKQDFPFSNYNVDASNVALFSKIKQSTNRLLLLIDIQEKKNTKDALACMLINDFKNKIIETYPNKDFDYYIALFENGTLKIVHTPNQSYSTEYKYSVPMYSFYSQDRFANSSVYNFKDRDAKRKMMLENTKTVTESSTIDTAALKKALMDVTKEFSFGYRFKKASFSKRVEYECQFVLEAGRNVPDEMFAMLELYDGNGPFFNWRSLHGRMENMNKEYETAGMEKLTINANVDDKRLLPASRSPHWVLFYADNSYKYALDFSPGKEGFVGQVILIQPQMQPKFIAKNMLAFLKLYRNKKVPMDIEDWVVKKN</sequence>
<accession>A0A2T6BRJ4</accession>
<feature type="transmembrane region" description="Helical" evidence="1">
    <location>
        <begin position="91"/>
        <end position="116"/>
    </location>
</feature>
<evidence type="ECO:0000256" key="1">
    <source>
        <dbReference type="SAM" id="Phobius"/>
    </source>
</evidence>
<comment type="caution">
    <text evidence="3">The sequence shown here is derived from an EMBL/GenBank/DDBJ whole genome shotgun (WGS) entry which is preliminary data.</text>
</comment>
<dbReference type="EMBL" id="QBKT01000012">
    <property type="protein sequence ID" value="PTX58705.1"/>
    <property type="molecule type" value="Genomic_DNA"/>
</dbReference>